<name>A0A2T5MFE8_9GAMM</name>
<dbReference type="EMBL" id="QANS01000003">
    <property type="protein sequence ID" value="PTU31311.1"/>
    <property type="molecule type" value="Genomic_DNA"/>
</dbReference>
<proteinExistence type="inferred from homology"/>
<evidence type="ECO:0000256" key="2">
    <source>
        <dbReference type="ARBA" id="ARBA00009142"/>
    </source>
</evidence>
<evidence type="ECO:0000256" key="5">
    <source>
        <dbReference type="ARBA" id="ARBA00022692"/>
    </source>
</evidence>
<keyword evidence="7 8" id="KW-0472">Membrane</keyword>
<evidence type="ECO:0000256" key="3">
    <source>
        <dbReference type="ARBA" id="ARBA00022448"/>
    </source>
</evidence>
<keyword evidence="5 8" id="KW-0812">Transmembrane</keyword>
<dbReference type="PANTHER" id="PTHR30269">
    <property type="entry name" value="TRANSMEMBRANE PROTEIN YFCA"/>
    <property type="match status" value="1"/>
</dbReference>
<feature type="transmembrane region" description="Helical" evidence="8">
    <location>
        <begin position="124"/>
        <end position="147"/>
    </location>
</feature>
<dbReference type="Pfam" id="PF01925">
    <property type="entry name" value="TauE"/>
    <property type="match status" value="1"/>
</dbReference>
<keyword evidence="6 8" id="KW-1133">Transmembrane helix</keyword>
<organism evidence="9 10">
    <name type="scientific">Stenotrophobium rhamnosiphilum</name>
    <dbReference type="NCBI Taxonomy" id="2029166"/>
    <lineage>
        <taxon>Bacteria</taxon>
        <taxon>Pseudomonadati</taxon>
        <taxon>Pseudomonadota</taxon>
        <taxon>Gammaproteobacteria</taxon>
        <taxon>Nevskiales</taxon>
        <taxon>Nevskiaceae</taxon>
        <taxon>Stenotrophobium</taxon>
    </lineage>
</organism>
<sequence>MSFFAFSIAAAAFLTAALSGIAGVGGGTILIGVFYAIGLSTAQAVPLHAAVQLASNASRTVAYFSAVEWRAAGWFMLGCAPAPFLIAPYVPLVNTHIIELVLGVLIIASLIPGKKADDFLPLRWAYLIAGVLVGSIGMFVGASGLFVGRLFLRPEWRKETMIGTLALCQCLGHATKLLGYGTVGLSPFEQMDLLVPLVIAVILGTVVGKQLNQRLSEERFRTLVNAVLLIMSVKLLWDGVHGLMKAGA</sequence>
<evidence type="ECO:0000313" key="9">
    <source>
        <dbReference type="EMBL" id="PTU31311.1"/>
    </source>
</evidence>
<evidence type="ECO:0000313" key="10">
    <source>
        <dbReference type="Proteomes" id="UP000244248"/>
    </source>
</evidence>
<evidence type="ECO:0000256" key="1">
    <source>
        <dbReference type="ARBA" id="ARBA00004651"/>
    </source>
</evidence>
<dbReference type="GO" id="GO:0005886">
    <property type="term" value="C:plasma membrane"/>
    <property type="evidence" value="ECO:0007669"/>
    <property type="project" value="UniProtKB-SubCell"/>
</dbReference>
<gene>
    <name evidence="9" type="ORF">CJD38_08145</name>
</gene>
<reference evidence="9 10" key="1">
    <citation type="submission" date="2018-04" db="EMBL/GenBank/DDBJ databases">
        <title>Novel species isolated from glacier.</title>
        <authorList>
            <person name="Liu Q."/>
            <person name="Xin Y.-H."/>
        </authorList>
    </citation>
    <scope>NUCLEOTIDE SEQUENCE [LARGE SCALE GENOMIC DNA]</scope>
    <source>
        <strain evidence="9 10">GT1R17</strain>
    </source>
</reference>
<evidence type="ECO:0000256" key="8">
    <source>
        <dbReference type="RuleBase" id="RU363041"/>
    </source>
</evidence>
<dbReference type="AlphaFoldDB" id="A0A2T5MFE8"/>
<keyword evidence="3" id="KW-0813">Transport</keyword>
<dbReference type="PANTHER" id="PTHR30269:SF32">
    <property type="entry name" value="MEMBRANE TRANSPORTER PROTEIN-RELATED"/>
    <property type="match status" value="1"/>
</dbReference>
<dbReference type="Proteomes" id="UP000244248">
    <property type="component" value="Unassembled WGS sequence"/>
</dbReference>
<evidence type="ECO:0000256" key="4">
    <source>
        <dbReference type="ARBA" id="ARBA00022475"/>
    </source>
</evidence>
<dbReference type="InterPro" id="IPR002781">
    <property type="entry name" value="TM_pro_TauE-like"/>
</dbReference>
<keyword evidence="10" id="KW-1185">Reference proteome</keyword>
<feature type="transmembrane region" description="Helical" evidence="8">
    <location>
        <begin position="29"/>
        <end position="51"/>
    </location>
</feature>
<evidence type="ECO:0000256" key="7">
    <source>
        <dbReference type="ARBA" id="ARBA00023136"/>
    </source>
</evidence>
<comment type="subcellular location">
    <subcellularLocation>
        <location evidence="1 8">Cell membrane</location>
        <topology evidence="1 8">Multi-pass membrane protein</topology>
    </subcellularLocation>
</comment>
<comment type="similarity">
    <text evidence="2 8">Belongs to the 4-toluene sulfonate uptake permease (TSUP) (TC 2.A.102) family.</text>
</comment>
<evidence type="ECO:0000256" key="6">
    <source>
        <dbReference type="ARBA" id="ARBA00022989"/>
    </source>
</evidence>
<feature type="transmembrane region" description="Helical" evidence="8">
    <location>
        <begin position="71"/>
        <end position="90"/>
    </location>
</feature>
<dbReference type="InterPro" id="IPR052017">
    <property type="entry name" value="TSUP"/>
</dbReference>
<feature type="transmembrane region" description="Helical" evidence="8">
    <location>
        <begin position="193"/>
        <end position="211"/>
    </location>
</feature>
<accession>A0A2T5MFE8</accession>
<protein>
    <recommendedName>
        <fullName evidence="8">Probable membrane transporter protein</fullName>
    </recommendedName>
</protein>
<dbReference type="OrthoDB" id="7061600at2"/>
<comment type="caution">
    <text evidence="9">The sequence shown here is derived from an EMBL/GenBank/DDBJ whole genome shotgun (WGS) entry which is preliminary data.</text>
</comment>
<keyword evidence="4 8" id="KW-1003">Cell membrane</keyword>
<dbReference type="RefSeq" id="WP_107939854.1">
    <property type="nucleotide sequence ID" value="NZ_QANS01000003.1"/>
</dbReference>